<dbReference type="PANTHER" id="PTHR30026:SF20">
    <property type="entry name" value="OUTER MEMBRANE PROTEIN TOLC"/>
    <property type="match status" value="1"/>
</dbReference>
<evidence type="ECO:0000256" key="4">
    <source>
        <dbReference type="ARBA" id="ARBA00023136"/>
    </source>
</evidence>
<dbReference type="Gene3D" id="1.20.1600.10">
    <property type="entry name" value="Outer membrane efflux proteins (OEP)"/>
    <property type="match status" value="1"/>
</dbReference>
<dbReference type="GO" id="GO:0009279">
    <property type="term" value="C:cell outer membrane"/>
    <property type="evidence" value="ECO:0007669"/>
    <property type="project" value="UniProtKB-SubCell"/>
</dbReference>
<keyword evidence="5" id="KW-0998">Cell outer membrane</keyword>
<keyword evidence="8" id="KW-1185">Reference proteome</keyword>
<proteinExistence type="predicted"/>
<keyword evidence="6" id="KW-0175">Coiled coil</keyword>
<evidence type="ECO:0000313" key="7">
    <source>
        <dbReference type="EMBL" id="SDK31211.1"/>
    </source>
</evidence>
<reference evidence="7 8" key="1">
    <citation type="submission" date="2016-10" db="EMBL/GenBank/DDBJ databases">
        <authorList>
            <person name="de Groot N.N."/>
        </authorList>
    </citation>
    <scope>NUCLEOTIDE SEQUENCE [LARGE SCALE GENOMIC DNA]</scope>
    <source>
        <strain evidence="7 8">DSM 25186</strain>
    </source>
</reference>
<dbReference type="EMBL" id="FNFO01000002">
    <property type="protein sequence ID" value="SDK31211.1"/>
    <property type="molecule type" value="Genomic_DNA"/>
</dbReference>
<dbReference type="SUPFAM" id="SSF56954">
    <property type="entry name" value="Outer membrane efflux proteins (OEP)"/>
    <property type="match status" value="1"/>
</dbReference>
<feature type="coiled-coil region" evidence="6">
    <location>
        <begin position="439"/>
        <end position="466"/>
    </location>
</feature>
<keyword evidence="2" id="KW-1134">Transmembrane beta strand</keyword>
<evidence type="ECO:0000256" key="3">
    <source>
        <dbReference type="ARBA" id="ARBA00022692"/>
    </source>
</evidence>
<keyword evidence="3" id="KW-0812">Transmembrane</keyword>
<name>A0A1G9AVB3_9BACT</name>
<organism evidence="7 8">
    <name type="scientific">Catalinimonas alkaloidigena</name>
    <dbReference type="NCBI Taxonomy" id="1075417"/>
    <lineage>
        <taxon>Bacteria</taxon>
        <taxon>Pseudomonadati</taxon>
        <taxon>Bacteroidota</taxon>
        <taxon>Cytophagia</taxon>
        <taxon>Cytophagales</taxon>
        <taxon>Catalimonadaceae</taxon>
        <taxon>Catalinimonas</taxon>
    </lineage>
</organism>
<accession>A0A1G9AVB3</accession>
<dbReference type="InterPro" id="IPR051906">
    <property type="entry name" value="TolC-like"/>
</dbReference>
<dbReference type="PANTHER" id="PTHR30026">
    <property type="entry name" value="OUTER MEMBRANE PROTEIN TOLC"/>
    <property type="match status" value="1"/>
</dbReference>
<dbReference type="STRING" id="1075417.SAMN05421823_102420"/>
<gene>
    <name evidence="7" type="ORF">SAMN05421823_102420</name>
</gene>
<protein>
    <submittedName>
        <fullName evidence="7">Outer membrane protein TolC</fullName>
    </submittedName>
</protein>
<dbReference type="RefSeq" id="WP_176955904.1">
    <property type="nucleotide sequence ID" value="NZ_FNFO01000002.1"/>
</dbReference>
<dbReference type="GO" id="GO:0015288">
    <property type="term" value="F:porin activity"/>
    <property type="evidence" value="ECO:0007669"/>
    <property type="project" value="TreeGrafter"/>
</dbReference>
<evidence type="ECO:0000256" key="2">
    <source>
        <dbReference type="ARBA" id="ARBA00022452"/>
    </source>
</evidence>
<sequence>MRYLKSLVGNCGVRIVLWLVLTLPAARAQDSTIQFTLQDLYGLMRETHPVVRQAELYQDIADAEVRQARGNFDPKAIASYQRKEFGEKTYYNNWNSYLKVPVWPGGIELQAGYERAIGSYVNDETQTPAAGLAYAGVVVPLGQGMFLDQRRATLRQAQIYQTMAAAERQKLLNKIFWSATKDYYDWFLAVRQVELLQESIGLAQALYEATRERARFGDLAPIDTVEAKINLQSRQLQWQQAQLAVQNARNLLSTYLWDEGGQPVVLDGALRPDAFRRESYTAVLLDSLLDVAQRQHPELLKLSGKVDQLQIDQRWSREQLKPKLDLKLNLLSATPHVGDDLSYAFFSNNYRVGVDFSFPLFLRKERGKLQAVTAKVKQAGWERQYLARSIDNALRNAWNEVLTYENLLVQQTDMVNNYRQLRDGELEKFENGESSLFLINSRETKLLEAETKLAELQIKYGKAYAQLFAEAGILGNEPLADR</sequence>
<evidence type="ECO:0000256" key="5">
    <source>
        <dbReference type="ARBA" id="ARBA00023237"/>
    </source>
</evidence>
<dbReference type="AlphaFoldDB" id="A0A1G9AVB3"/>
<dbReference type="GO" id="GO:1990281">
    <property type="term" value="C:efflux pump complex"/>
    <property type="evidence" value="ECO:0007669"/>
    <property type="project" value="TreeGrafter"/>
</dbReference>
<evidence type="ECO:0000313" key="8">
    <source>
        <dbReference type="Proteomes" id="UP000198510"/>
    </source>
</evidence>
<dbReference type="Proteomes" id="UP000198510">
    <property type="component" value="Unassembled WGS sequence"/>
</dbReference>
<evidence type="ECO:0000256" key="6">
    <source>
        <dbReference type="SAM" id="Coils"/>
    </source>
</evidence>
<dbReference type="GO" id="GO:0015562">
    <property type="term" value="F:efflux transmembrane transporter activity"/>
    <property type="evidence" value="ECO:0007669"/>
    <property type="project" value="InterPro"/>
</dbReference>
<evidence type="ECO:0000256" key="1">
    <source>
        <dbReference type="ARBA" id="ARBA00004442"/>
    </source>
</evidence>
<keyword evidence="4" id="KW-0472">Membrane</keyword>
<comment type="subcellular location">
    <subcellularLocation>
        <location evidence="1">Cell outer membrane</location>
    </subcellularLocation>
</comment>